<keyword evidence="2" id="KW-1185">Reference proteome</keyword>
<dbReference type="Proteomes" id="UP000570361">
    <property type="component" value="Unassembled WGS sequence"/>
</dbReference>
<dbReference type="SUPFAM" id="SSF160631">
    <property type="entry name" value="SMI1/KNR4-like"/>
    <property type="match status" value="1"/>
</dbReference>
<gene>
    <name evidence="1" type="ORF">FHS18_003424</name>
</gene>
<reference evidence="1 2" key="1">
    <citation type="submission" date="2020-08" db="EMBL/GenBank/DDBJ databases">
        <title>Genomic Encyclopedia of Type Strains, Phase III (KMG-III): the genomes of soil and plant-associated and newly described type strains.</title>
        <authorList>
            <person name="Whitman W."/>
        </authorList>
    </citation>
    <scope>NUCLEOTIDE SEQUENCE [LARGE SCALE GENOMIC DNA]</scope>
    <source>
        <strain evidence="1 2">CECT 5862</strain>
    </source>
</reference>
<dbReference type="InterPro" id="IPR037883">
    <property type="entry name" value="Knr4/Smi1-like_sf"/>
</dbReference>
<evidence type="ECO:0000313" key="2">
    <source>
        <dbReference type="Proteomes" id="UP000570361"/>
    </source>
</evidence>
<organism evidence="1 2">
    <name type="scientific">Paenibacillus phyllosphaerae</name>
    <dbReference type="NCBI Taxonomy" id="274593"/>
    <lineage>
        <taxon>Bacteria</taxon>
        <taxon>Bacillati</taxon>
        <taxon>Bacillota</taxon>
        <taxon>Bacilli</taxon>
        <taxon>Bacillales</taxon>
        <taxon>Paenibacillaceae</taxon>
        <taxon>Paenibacillus</taxon>
    </lineage>
</organism>
<dbReference type="EMBL" id="JACHXK010000007">
    <property type="protein sequence ID" value="MBB3111356.1"/>
    <property type="molecule type" value="Genomic_DNA"/>
</dbReference>
<accession>A0A7W5FNH6</accession>
<evidence type="ECO:0008006" key="3">
    <source>
        <dbReference type="Google" id="ProtNLM"/>
    </source>
</evidence>
<name>A0A7W5FNH6_9BACL</name>
<proteinExistence type="predicted"/>
<sequence>MFSSLFSFSEDSPFYILDWYQRRLDDGIPEHLIGFGDCPFGSTYYFDYSVLTNNEPRIINIGELWEEIAEEGQTAAIGYEPIEVVDNFESFLKSLTSLGDD</sequence>
<dbReference type="AlphaFoldDB" id="A0A7W5FNH6"/>
<dbReference type="Gene3D" id="3.40.1580.10">
    <property type="entry name" value="SMI1/KNR4-like"/>
    <property type="match status" value="1"/>
</dbReference>
<evidence type="ECO:0000313" key="1">
    <source>
        <dbReference type="EMBL" id="MBB3111356.1"/>
    </source>
</evidence>
<protein>
    <recommendedName>
        <fullName evidence="3">Knr4/Smi1-like domain-containing protein</fullName>
    </recommendedName>
</protein>
<comment type="caution">
    <text evidence="1">The sequence shown here is derived from an EMBL/GenBank/DDBJ whole genome shotgun (WGS) entry which is preliminary data.</text>
</comment>